<accession>A0AAD1XJ18</accession>
<evidence type="ECO:0000259" key="1">
    <source>
        <dbReference type="SMART" id="SM00849"/>
    </source>
</evidence>
<dbReference type="InterPro" id="IPR001279">
    <property type="entry name" value="Metallo-B-lactamas"/>
</dbReference>
<comment type="caution">
    <text evidence="2">The sequence shown here is derived from an EMBL/GenBank/DDBJ whole genome shotgun (WGS) entry which is preliminary data.</text>
</comment>
<protein>
    <recommendedName>
        <fullName evidence="1">Metallo-beta-lactamase domain-containing protein</fullName>
    </recommendedName>
</protein>
<proteinExistence type="predicted"/>
<dbReference type="InterPro" id="IPR036866">
    <property type="entry name" value="RibonucZ/Hydroxyglut_hydro"/>
</dbReference>
<dbReference type="SUPFAM" id="SSF56281">
    <property type="entry name" value="Metallo-hydrolase/oxidoreductase"/>
    <property type="match status" value="1"/>
</dbReference>
<dbReference type="Pfam" id="PF00753">
    <property type="entry name" value="Lactamase_B"/>
    <property type="match status" value="1"/>
</dbReference>
<dbReference type="InterPro" id="IPR050662">
    <property type="entry name" value="Sec-metab_biosynth-thioest"/>
</dbReference>
<dbReference type="SMART" id="SM00849">
    <property type="entry name" value="Lactamase_B"/>
    <property type="match status" value="1"/>
</dbReference>
<dbReference type="PANTHER" id="PTHR23131">
    <property type="entry name" value="ENDORIBONUCLEASE LACTB2"/>
    <property type="match status" value="1"/>
</dbReference>
<evidence type="ECO:0000313" key="3">
    <source>
        <dbReference type="Proteomes" id="UP001295684"/>
    </source>
</evidence>
<dbReference type="AlphaFoldDB" id="A0AAD1XJ18"/>
<sequence>MEGIDPKFLDAPPVQVTDQIIRFHGLNPGGHRINGNNNFLVGTGKSRILIDCGACEGNQEQSEKFVKSLIDYLQEHELTLSHILITHYHHDHLGNVPGVLSSLKDLGHNTEEIIVAKRLYKGAHVEDTMEIIKDKCVTKDLEDDEIIENETSKIQCLFTPGHCEDHMCYLLYPQSEDESYVIFSGDCVLGTPSGKFEELYDYMKSLYRIQSLCEKYPNLQICFGHSIDLEKEYIIMDAKSKIDDYIATRLEREEQIISKLLLTFRCYKICCFCGI</sequence>
<name>A0AAD1XJ18_EUPCR</name>
<dbReference type="Gene3D" id="3.60.15.10">
    <property type="entry name" value="Ribonuclease Z/Hydroxyacylglutathione hydrolase-like"/>
    <property type="match status" value="1"/>
</dbReference>
<keyword evidence="3" id="KW-1185">Reference proteome</keyword>
<organism evidence="2 3">
    <name type="scientific">Euplotes crassus</name>
    <dbReference type="NCBI Taxonomy" id="5936"/>
    <lineage>
        <taxon>Eukaryota</taxon>
        <taxon>Sar</taxon>
        <taxon>Alveolata</taxon>
        <taxon>Ciliophora</taxon>
        <taxon>Intramacronucleata</taxon>
        <taxon>Spirotrichea</taxon>
        <taxon>Hypotrichia</taxon>
        <taxon>Euplotida</taxon>
        <taxon>Euplotidae</taxon>
        <taxon>Moneuplotes</taxon>
    </lineage>
</organism>
<evidence type="ECO:0000313" key="2">
    <source>
        <dbReference type="EMBL" id="CAI2373573.1"/>
    </source>
</evidence>
<dbReference type="PANTHER" id="PTHR23131:SF0">
    <property type="entry name" value="ENDORIBONUCLEASE LACTB2"/>
    <property type="match status" value="1"/>
</dbReference>
<reference evidence="2" key="1">
    <citation type="submission" date="2023-07" db="EMBL/GenBank/DDBJ databases">
        <authorList>
            <consortium name="AG Swart"/>
            <person name="Singh M."/>
            <person name="Singh A."/>
            <person name="Seah K."/>
            <person name="Emmerich C."/>
        </authorList>
    </citation>
    <scope>NUCLEOTIDE SEQUENCE</scope>
    <source>
        <strain evidence="2">DP1</strain>
    </source>
</reference>
<dbReference type="Proteomes" id="UP001295684">
    <property type="component" value="Unassembled WGS sequence"/>
</dbReference>
<dbReference type="EMBL" id="CAMPGE010014926">
    <property type="protein sequence ID" value="CAI2373573.1"/>
    <property type="molecule type" value="Genomic_DNA"/>
</dbReference>
<feature type="domain" description="Metallo-beta-lactamase" evidence="1">
    <location>
        <begin position="35"/>
        <end position="225"/>
    </location>
</feature>
<gene>
    <name evidence="2" type="ORF">ECRASSUSDP1_LOCUS14919</name>
</gene>